<organism evidence="3 4">
    <name type="scientific">Ottowia flava</name>
    <dbReference type="NCBI Taxonomy" id="2675430"/>
    <lineage>
        <taxon>Bacteria</taxon>
        <taxon>Pseudomonadati</taxon>
        <taxon>Pseudomonadota</taxon>
        <taxon>Betaproteobacteria</taxon>
        <taxon>Burkholderiales</taxon>
        <taxon>Comamonadaceae</taxon>
        <taxon>Ottowia</taxon>
    </lineage>
</organism>
<name>A0ABW4KU58_9BURK</name>
<evidence type="ECO:0000313" key="4">
    <source>
        <dbReference type="Proteomes" id="UP001597304"/>
    </source>
</evidence>
<dbReference type="InterPro" id="IPR032816">
    <property type="entry name" value="VTT_dom"/>
</dbReference>
<evidence type="ECO:0000256" key="1">
    <source>
        <dbReference type="SAM" id="Phobius"/>
    </source>
</evidence>
<protein>
    <submittedName>
        <fullName evidence="3">YqaA family protein</fullName>
    </submittedName>
</protein>
<dbReference type="Pfam" id="PF09335">
    <property type="entry name" value="VTT_dom"/>
    <property type="match status" value="1"/>
</dbReference>
<dbReference type="Proteomes" id="UP001597304">
    <property type="component" value="Unassembled WGS sequence"/>
</dbReference>
<evidence type="ECO:0000259" key="2">
    <source>
        <dbReference type="Pfam" id="PF09335"/>
    </source>
</evidence>
<keyword evidence="4" id="KW-1185">Reference proteome</keyword>
<keyword evidence="1" id="KW-0812">Transmembrane</keyword>
<feature type="transmembrane region" description="Helical" evidence="1">
    <location>
        <begin position="21"/>
        <end position="40"/>
    </location>
</feature>
<accession>A0ABW4KU58</accession>
<feature type="transmembrane region" description="Helical" evidence="1">
    <location>
        <begin position="140"/>
        <end position="158"/>
    </location>
</feature>
<keyword evidence="1" id="KW-1133">Transmembrane helix</keyword>
<feature type="domain" description="VTT" evidence="2">
    <location>
        <begin position="56"/>
        <end position="153"/>
    </location>
</feature>
<keyword evidence="1" id="KW-0472">Membrane</keyword>
<proteinExistence type="predicted"/>
<dbReference type="PANTHER" id="PTHR42709:SF4">
    <property type="entry name" value="INNER MEMBRANE PROTEIN YQAA"/>
    <property type="match status" value="1"/>
</dbReference>
<dbReference type="PANTHER" id="PTHR42709">
    <property type="entry name" value="ALKALINE PHOSPHATASE LIKE PROTEIN"/>
    <property type="match status" value="1"/>
</dbReference>
<comment type="caution">
    <text evidence="3">The sequence shown here is derived from an EMBL/GenBank/DDBJ whole genome shotgun (WGS) entry which is preliminary data.</text>
</comment>
<feature type="transmembrane region" description="Helical" evidence="1">
    <location>
        <begin position="55"/>
        <end position="79"/>
    </location>
</feature>
<evidence type="ECO:0000313" key="3">
    <source>
        <dbReference type="EMBL" id="MFD1711599.1"/>
    </source>
</evidence>
<sequence>MEAWLTAHLHTLMQALALPEFGLSTVFIVAFVSATLLPLGSEPAVFGLIKLNPELFWPAILVATAGNTLGGMLSWWMGLGAHQLVDHYRHSPTHLRALRWLERLGPRACFFAFLPVVGDPLCAVAGWLRMPLPPCTAYMAAGKLLRYVVMTVALLHIWPGKWQ</sequence>
<dbReference type="EMBL" id="JBHUEJ010000031">
    <property type="protein sequence ID" value="MFD1711599.1"/>
    <property type="molecule type" value="Genomic_DNA"/>
</dbReference>
<gene>
    <name evidence="3" type="ORF">ACFSF0_13355</name>
</gene>
<dbReference type="InterPro" id="IPR051311">
    <property type="entry name" value="DedA_domain"/>
</dbReference>
<dbReference type="RefSeq" id="WP_147912921.1">
    <property type="nucleotide sequence ID" value="NZ_JBHUEJ010000031.1"/>
</dbReference>
<feature type="transmembrane region" description="Helical" evidence="1">
    <location>
        <begin position="108"/>
        <end position="128"/>
    </location>
</feature>
<reference evidence="4" key="1">
    <citation type="journal article" date="2019" name="Int. J. Syst. Evol. Microbiol.">
        <title>The Global Catalogue of Microorganisms (GCM) 10K type strain sequencing project: providing services to taxonomists for standard genome sequencing and annotation.</title>
        <authorList>
            <consortium name="The Broad Institute Genomics Platform"/>
            <consortium name="The Broad Institute Genome Sequencing Center for Infectious Disease"/>
            <person name="Wu L."/>
            <person name="Ma J."/>
        </authorList>
    </citation>
    <scope>NUCLEOTIDE SEQUENCE [LARGE SCALE GENOMIC DNA]</scope>
    <source>
        <strain evidence="4">LMG 29247</strain>
    </source>
</reference>